<dbReference type="OrthoDB" id="9445642at2759"/>
<keyword evidence="3 12" id="KW-0812">Transmembrane</keyword>
<evidence type="ECO:0000256" key="4">
    <source>
        <dbReference type="ARBA" id="ARBA00022989"/>
    </source>
</evidence>
<organism evidence="14 15">
    <name type="scientific">Acanthaster planci</name>
    <name type="common">Crown-of-thorns starfish</name>
    <dbReference type="NCBI Taxonomy" id="133434"/>
    <lineage>
        <taxon>Eukaryota</taxon>
        <taxon>Metazoa</taxon>
        <taxon>Echinodermata</taxon>
        <taxon>Eleutherozoa</taxon>
        <taxon>Asterozoa</taxon>
        <taxon>Asteroidea</taxon>
        <taxon>Valvatacea</taxon>
        <taxon>Valvatida</taxon>
        <taxon>Acanthasteridae</taxon>
        <taxon>Acanthaster</taxon>
    </lineage>
</organism>
<evidence type="ECO:0000256" key="1">
    <source>
        <dbReference type="ARBA" id="ARBA00004651"/>
    </source>
</evidence>
<keyword evidence="14" id="KW-1185">Reference proteome</keyword>
<protein>
    <submittedName>
        <fullName evidence="15 16">Adenosine receptor A1-like</fullName>
    </submittedName>
</protein>
<dbReference type="OMA" id="IWAVRIN"/>
<evidence type="ECO:0000259" key="13">
    <source>
        <dbReference type="PROSITE" id="PS50262"/>
    </source>
</evidence>
<keyword evidence="2" id="KW-1003">Cell membrane</keyword>
<evidence type="ECO:0000313" key="15">
    <source>
        <dbReference type="RefSeq" id="XP_022085743.1"/>
    </source>
</evidence>
<dbReference type="CDD" id="cd14968">
    <property type="entry name" value="7tmA_Adenosine_R"/>
    <property type="match status" value="1"/>
</dbReference>
<gene>
    <name evidence="15 16" type="primary">LOC110976613</name>
</gene>
<evidence type="ECO:0000313" key="16">
    <source>
        <dbReference type="RefSeq" id="XP_022085745.1"/>
    </source>
</evidence>
<feature type="compositionally biased region" description="Basic and acidic residues" evidence="11">
    <location>
        <begin position="349"/>
        <end position="363"/>
    </location>
</feature>
<feature type="transmembrane region" description="Helical" evidence="12">
    <location>
        <begin position="44"/>
        <end position="65"/>
    </location>
</feature>
<proteinExistence type="predicted"/>
<keyword evidence="5" id="KW-0297">G-protein coupled receptor</keyword>
<evidence type="ECO:0000256" key="12">
    <source>
        <dbReference type="SAM" id="Phobius"/>
    </source>
</evidence>
<dbReference type="Pfam" id="PF00001">
    <property type="entry name" value="7tm_1"/>
    <property type="match status" value="1"/>
</dbReference>
<evidence type="ECO:0000256" key="5">
    <source>
        <dbReference type="ARBA" id="ARBA00023040"/>
    </source>
</evidence>
<dbReference type="RefSeq" id="XP_022085745.1">
    <property type="nucleotide sequence ID" value="XM_022230053.1"/>
</dbReference>
<evidence type="ECO:0000256" key="9">
    <source>
        <dbReference type="ARBA" id="ARBA00023180"/>
    </source>
</evidence>
<evidence type="ECO:0000256" key="8">
    <source>
        <dbReference type="ARBA" id="ARBA00023170"/>
    </source>
</evidence>
<dbReference type="PROSITE" id="PS00237">
    <property type="entry name" value="G_PROTEIN_RECEP_F1_1"/>
    <property type="match status" value="1"/>
</dbReference>
<comment type="subcellular location">
    <subcellularLocation>
        <location evidence="1">Cell membrane</location>
        <topology evidence="1">Multi-pass membrane protein</topology>
    </subcellularLocation>
</comment>
<evidence type="ECO:0000313" key="14">
    <source>
        <dbReference type="Proteomes" id="UP000694845"/>
    </source>
</evidence>
<dbReference type="PANTHER" id="PTHR24246:SF27">
    <property type="entry name" value="ADENOSINE RECEPTOR, ISOFORM A"/>
    <property type="match status" value="1"/>
</dbReference>
<evidence type="ECO:0000256" key="3">
    <source>
        <dbReference type="ARBA" id="ARBA00022692"/>
    </source>
</evidence>
<dbReference type="SUPFAM" id="SSF81321">
    <property type="entry name" value="Family A G protein-coupled receptor-like"/>
    <property type="match status" value="1"/>
</dbReference>
<dbReference type="AlphaFoldDB" id="A0A8B7XXX6"/>
<dbReference type="SMART" id="SM01381">
    <property type="entry name" value="7TM_GPCR_Srsx"/>
    <property type="match status" value="1"/>
</dbReference>
<name>A0A8B7XXX6_ACAPL</name>
<dbReference type="GeneID" id="110976613"/>
<keyword evidence="4 12" id="KW-1133">Transmembrane helix</keyword>
<dbReference type="Gene3D" id="1.20.1070.10">
    <property type="entry name" value="Rhodopsin 7-helix transmembrane proteins"/>
    <property type="match status" value="1"/>
</dbReference>
<feature type="transmembrane region" description="Helical" evidence="12">
    <location>
        <begin position="80"/>
        <end position="102"/>
    </location>
</feature>
<accession>A0A8B7XXX6</accession>
<feature type="region of interest" description="Disordered" evidence="11">
    <location>
        <begin position="333"/>
        <end position="363"/>
    </location>
</feature>
<keyword evidence="10" id="KW-0807">Transducer</keyword>
<evidence type="ECO:0000256" key="6">
    <source>
        <dbReference type="ARBA" id="ARBA00023136"/>
    </source>
</evidence>
<dbReference type="PANTHER" id="PTHR24246">
    <property type="entry name" value="OLFACTORY RECEPTOR AND ADENOSINE RECEPTOR"/>
    <property type="match status" value="1"/>
</dbReference>
<feature type="transmembrane region" description="Helical" evidence="12">
    <location>
        <begin position="230"/>
        <end position="248"/>
    </location>
</feature>
<dbReference type="InterPro" id="IPR001634">
    <property type="entry name" value="Adenosn_rcpt"/>
</dbReference>
<dbReference type="GO" id="GO:0001609">
    <property type="term" value="F:G protein-coupled adenosine receptor activity"/>
    <property type="evidence" value="ECO:0007669"/>
    <property type="project" value="InterPro"/>
</dbReference>
<dbReference type="GO" id="GO:0005886">
    <property type="term" value="C:plasma membrane"/>
    <property type="evidence" value="ECO:0007669"/>
    <property type="project" value="UniProtKB-SubCell"/>
</dbReference>
<keyword evidence="6 12" id="KW-0472">Membrane</keyword>
<dbReference type="PRINTS" id="PR00424">
    <property type="entry name" value="ADENOSINER"/>
</dbReference>
<dbReference type="InterPro" id="IPR000276">
    <property type="entry name" value="GPCR_Rhodpsn"/>
</dbReference>
<evidence type="ECO:0000256" key="2">
    <source>
        <dbReference type="ARBA" id="ARBA00022475"/>
    </source>
</evidence>
<keyword evidence="7" id="KW-1015">Disulfide bond</keyword>
<evidence type="ECO:0000256" key="7">
    <source>
        <dbReference type="ARBA" id="ARBA00023157"/>
    </source>
</evidence>
<dbReference type="Proteomes" id="UP000694845">
    <property type="component" value="Unplaced"/>
</dbReference>
<reference evidence="15 16" key="1">
    <citation type="submission" date="2025-04" db="UniProtKB">
        <authorList>
            <consortium name="RefSeq"/>
        </authorList>
    </citation>
    <scope>IDENTIFICATION</scope>
</reference>
<dbReference type="PRINTS" id="PR00237">
    <property type="entry name" value="GPCRRHODOPSN"/>
</dbReference>
<keyword evidence="8" id="KW-0675">Receptor</keyword>
<feature type="transmembrane region" description="Helical" evidence="12">
    <location>
        <begin position="260"/>
        <end position="283"/>
    </location>
</feature>
<dbReference type="PROSITE" id="PS50262">
    <property type="entry name" value="G_PROTEIN_RECEP_F1_2"/>
    <property type="match status" value="1"/>
</dbReference>
<sequence length="363" mass="40869">MGNQVYVTAGLAAEIPIAVAAALGNALVCWAVYYNRRLRNVTNYFIVSLAIADLLVGLLAIPFALLTNAGEPRNSFHLCLFMNSFVVTLTQSSILSLLAIALDRYFAVVSPLRYKRVATARRATVVILFTWLLAFVIGMIPVFGWNLGQPEREDYKCVFTEVIDIRYMVYFNFLGCVLPPLLIMLFVYVRIFRVVRKQLAAISRTMVASNDEMNRQLSALAVKEGRAAKLLAIVIILFAVSWLPLHIINTISLYTKVEYTILLIAIILSHSNSAMNPIVYTFSNREFRRTFYRLIFKVILRGVVTIKRCEPDNRMDEFTGGYTSATQFHQVRNGVSSRDTPRGTPLPLKKLDAKDPKGADHCL</sequence>
<dbReference type="KEGG" id="aplc:110976613"/>
<feature type="domain" description="G-protein coupled receptors family 1 profile" evidence="13">
    <location>
        <begin position="24"/>
        <end position="280"/>
    </location>
</feature>
<dbReference type="RefSeq" id="XP_022085743.1">
    <property type="nucleotide sequence ID" value="XM_022230051.1"/>
</dbReference>
<feature type="transmembrane region" description="Helical" evidence="12">
    <location>
        <begin position="6"/>
        <end position="32"/>
    </location>
</feature>
<evidence type="ECO:0000256" key="10">
    <source>
        <dbReference type="ARBA" id="ARBA00023224"/>
    </source>
</evidence>
<evidence type="ECO:0000256" key="11">
    <source>
        <dbReference type="SAM" id="MobiDB-lite"/>
    </source>
</evidence>
<feature type="transmembrane region" description="Helical" evidence="12">
    <location>
        <begin position="167"/>
        <end position="189"/>
    </location>
</feature>
<keyword evidence="9" id="KW-0325">Glycoprotein</keyword>
<feature type="transmembrane region" description="Helical" evidence="12">
    <location>
        <begin position="123"/>
        <end position="147"/>
    </location>
</feature>
<dbReference type="InterPro" id="IPR017452">
    <property type="entry name" value="GPCR_Rhodpsn_7TM"/>
</dbReference>